<dbReference type="AlphaFoldDB" id="A0A167UAX0"/>
<reference evidence="3 4" key="1">
    <citation type="journal article" date="2016" name="Mol. Biol. Evol.">
        <title>Comparative Genomics of Early-Diverging Mushroom-Forming Fungi Provides Insights into the Origins of Lignocellulose Decay Capabilities.</title>
        <authorList>
            <person name="Nagy L.G."/>
            <person name="Riley R."/>
            <person name="Tritt A."/>
            <person name="Adam C."/>
            <person name="Daum C."/>
            <person name="Floudas D."/>
            <person name="Sun H."/>
            <person name="Yadav J.S."/>
            <person name="Pangilinan J."/>
            <person name="Larsson K.H."/>
            <person name="Matsuura K."/>
            <person name="Barry K."/>
            <person name="Labutti K."/>
            <person name="Kuo R."/>
            <person name="Ohm R.A."/>
            <person name="Bhattacharya S.S."/>
            <person name="Shirouzu T."/>
            <person name="Yoshinaga Y."/>
            <person name="Martin F.M."/>
            <person name="Grigoriev I.V."/>
            <person name="Hibbett D.S."/>
        </authorList>
    </citation>
    <scope>NUCLEOTIDE SEQUENCE [LARGE SCALE GENOMIC DNA]</scope>
    <source>
        <strain evidence="3 4">CBS 109695</strain>
    </source>
</reference>
<dbReference type="Pfam" id="PF20151">
    <property type="entry name" value="DUF6533"/>
    <property type="match status" value="1"/>
</dbReference>
<feature type="transmembrane region" description="Helical" evidence="1">
    <location>
        <begin position="128"/>
        <end position="151"/>
    </location>
</feature>
<feature type="transmembrane region" description="Helical" evidence="1">
    <location>
        <begin position="195"/>
        <end position="212"/>
    </location>
</feature>
<organism evidence="3 4">
    <name type="scientific">Athelia psychrophila</name>
    <dbReference type="NCBI Taxonomy" id="1759441"/>
    <lineage>
        <taxon>Eukaryota</taxon>
        <taxon>Fungi</taxon>
        <taxon>Dikarya</taxon>
        <taxon>Basidiomycota</taxon>
        <taxon>Agaricomycotina</taxon>
        <taxon>Agaricomycetes</taxon>
        <taxon>Agaricomycetidae</taxon>
        <taxon>Atheliales</taxon>
        <taxon>Atheliaceae</taxon>
        <taxon>Athelia</taxon>
    </lineage>
</organism>
<feature type="domain" description="DUF6533" evidence="2">
    <location>
        <begin position="96"/>
        <end position="140"/>
    </location>
</feature>
<evidence type="ECO:0000259" key="2">
    <source>
        <dbReference type="Pfam" id="PF20151"/>
    </source>
</evidence>
<keyword evidence="1" id="KW-0472">Membrane</keyword>
<evidence type="ECO:0000313" key="4">
    <source>
        <dbReference type="Proteomes" id="UP000076532"/>
    </source>
</evidence>
<dbReference type="Proteomes" id="UP000076532">
    <property type="component" value="Unassembled WGS sequence"/>
</dbReference>
<sequence>MAASRYDELMKEWFHPGRPNRWYLAPGPIFQMGSDTSKVWPRHIVLTAFSPRQLNCWCYLGLWSRMDPKRHTGLIDMTPTTPTAVQQLLRTRTATYITVCALTIVAWDWTLALGEELRIAKRCRRSPAALAYFLARTSGVMVFVLALVFLIKVPPDQNSCLALFIWICLMNLTGSAAKAYLFLLRVRAIYDNSKLVVLLSGVGWLVVYQQPFKLLLSTHMGKQRSASDTDSSVRLASHANLTGTPRIASFIRGYGLPPTMRHLLQDGQKYYGITVLFILIAVVIAVSPVNPIYKPMSLAPAFAIETVMTCKVFRAMILRSLHPIQAIDLSVAPAEAHTTAMSIFELDTVMELRIRRTNTEHELTEEVISSI</sequence>
<accession>A0A167UAX0</accession>
<dbReference type="InterPro" id="IPR045340">
    <property type="entry name" value="DUF6533"/>
</dbReference>
<keyword evidence="1" id="KW-0812">Transmembrane</keyword>
<keyword evidence="4" id="KW-1185">Reference proteome</keyword>
<proteinExistence type="predicted"/>
<feature type="transmembrane region" description="Helical" evidence="1">
    <location>
        <begin position="270"/>
        <end position="289"/>
    </location>
</feature>
<dbReference type="EMBL" id="KV418007">
    <property type="protein sequence ID" value="KZP03764.1"/>
    <property type="molecule type" value="Genomic_DNA"/>
</dbReference>
<evidence type="ECO:0000313" key="3">
    <source>
        <dbReference type="EMBL" id="KZP03764.1"/>
    </source>
</evidence>
<keyword evidence="1" id="KW-1133">Transmembrane helix</keyword>
<protein>
    <recommendedName>
        <fullName evidence="2">DUF6533 domain-containing protein</fullName>
    </recommendedName>
</protein>
<name>A0A167UAX0_9AGAM</name>
<feature type="transmembrane region" description="Helical" evidence="1">
    <location>
        <begin position="163"/>
        <end position="183"/>
    </location>
</feature>
<gene>
    <name evidence="3" type="ORF">FIBSPDRAFT_904780</name>
</gene>
<evidence type="ECO:0000256" key="1">
    <source>
        <dbReference type="SAM" id="Phobius"/>
    </source>
</evidence>